<dbReference type="WBParaSite" id="PS1159_v2.g14098.t1">
    <property type="protein sequence ID" value="PS1159_v2.g14098.t1"/>
    <property type="gene ID" value="PS1159_v2.g14098"/>
</dbReference>
<accession>A0AC35F844</accession>
<protein>
    <submittedName>
        <fullName evidence="2">BTB domain-containing protein</fullName>
    </submittedName>
</protein>
<dbReference type="Proteomes" id="UP000887580">
    <property type="component" value="Unplaced"/>
</dbReference>
<evidence type="ECO:0000313" key="1">
    <source>
        <dbReference type="Proteomes" id="UP000887580"/>
    </source>
</evidence>
<proteinExistence type="predicted"/>
<reference evidence="2" key="1">
    <citation type="submission" date="2022-11" db="UniProtKB">
        <authorList>
            <consortium name="WormBaseParasite"/>
        </authorList>
    </citation>
    <scope>IDENTIFICATION</scope>
</reference>
<name>A0AC35F844_9BILA</name>
<sequence length="372" mass="42870">MNPQQIIYNFQMKRFEIFKAQNPDNAKFDVAFDIGGKILYAHEFTLCPISSTFEAMLSDRWTEDAPIKIEGYSYDDFKLFLTFLYSGQCELSNDNIFAMFDIAKFYGVAAFKDVCEEFLVQTELTLDNIFLMIEFAKKYSLKKLEESITKFISDNFAMCFKSAQFQALPKSTIKGLIEENQETAMQEEMFEGVFQWAEKQAKESLEAGNGLDLNCAIKDTISEFLPLIKFKSMNSVFLIQFVGDDILWASNKLFAKVTDKNGKIMKGEIQCEDTKWVSNVIQSVKNRGCDQAEIDFCYWKTVLPSLPEPEYNVTLTKNDKVEWYLLIDLFSCGNYDDGIIITNLVFDEDYSIAEMSVEDGFEFSEDCKIDIY</sequence>
<organism evidence="1 2">
    <name type="scientific">Panagrolaimus sp. PS1159</name>
    <dbReference type="NCBI Taxonomy" id="55785"/>
    <lineage>
        <taxon>Eukaryota</taxon>
        <taxon>Metazoa</taxon>
        <taxon>Ecdysozoa</taxon>
        <taxon>Nematoda</taxon>
        <taxon>Chromadorea</taxon>
        <taxon>Rhabditida</taxon>
        <taxon>Tylenchina</taxon>
        <taxon>Panagrolaimomorpha</taxon>
        <taxon>Panagrolaimoidea</taxon>
        <taxon>Panagrolaimidae</taxon>
        <taxon>Panagrolaimus</taxon>
    </lineage>
</organism>
<evidence type="ECO:0000313" key="2">
    <source>
        <dbReference type="WBParaSite" id="PS1159_v2.g14098.t1"/>
    </source>
</evidence>